<sequence length="266" mass="29437">MVKLSFALPVLLAFSGVFASLDVNAASTEQSLINDIQKSQQALAKTTEQIRAERRQLGKALFKQSQAVEKLREQAAVAQRVLDEQNLSLSTLEKRLQTWKEQAQYQQHMLSTFARDVKVDTGSDFEAQLDALNVVAKHMAASLAPQWQSQSLVLTDGKIEPGHILDLGPVKLYQHSGEVGLASFVDNTWRAEYGYSDTQSASWRGEKNAQLVFDPSQSRVPIASANQRNRLSTPNKRWCVGYPNCAICTVRVVYRGIQSAAIVATS</sequence>
<accession>A0A975HMM5</accession>
<keyword evidence="1" id="KW-0175">Coiled coil</keyword>
<dbReference type="KEGG" id="pxi:J5O05_15945"/>
<dbReference type="EMBL" id="CP072133">
    <property type="protein sequence ID" value="QTH71260.1"/>
    <property type="molecule type" value="Genomic_DNA"/>
</dbReference>
<dbReference type="RefSeq" id="WP_208842901.1">
    <property type="nucleotide sequence ID" value="NZ_CP072133.1"/>
</dbReference>
<name>A0A975HMM5_9GAMM</name>
<keyword evidence="4" id="KW-1185">Reference proteome</keyword>
<protein>
    <submittedName>
        <fullName evidence="3">Uncharacterized protein</fullName>
    </submittedName>
</protein>
<organism evidence="3 4">
    <name type="scientific">Pseudoalteromonas xiamenensis</name>
    <dbReference type="NCBI Taxonomy" id="882626"/>
    <lineage>
        <taxon>Bacteria</taxon>
        <taxon>Pseudomonadati</taxon>
        <taxon>Pseudomonadota</taxon>
        <taxon>Gammaproteobacteria</taxon>
        <taxon>Alteromonadales</taxon>
        <taxon>Pseudoalteromonadaceae</taxon>
        <taxon>Pseudoalteromonas</taxon>
    </lineage>
</organism>
<gene>
    <name evidence="3" type="ORF">J5O05_15945</name>
</gene>
<evidence type="ECO:0000256" key="2">
    <source>
        <dbReference type="SAM" id="SignalP"/>
    </source>
</evidence>
<feature type="coiled-coil region" evidence="1">
    <location>
        <begin position="36"/>
        <end position="102"/>
    </location>
</feature>
<keyword evidence="2" id="KW-0732">Signal</keyword>
<reference evidence="3" key="1">
    <citation type="submission" date="2021-03" db="EMBL/GenBank/DDBJ databases">
        <title>Complete Genome of Pseudoalteromonas xiamenensis STKMTI.2, a new potential marine bacterium producing anti-Vibrio compounds.</title>
        <authorList>
            <person name="Handayani D.P."/>
            <person name="Isnansetyo A."/>
            <person name="Istiqomah I."/>
            <person name="Jumina J."/>
        </authorList>
    </citation>
    <scope>NUCLEOTIDE SEQUENCE</scope>
    <source>
        <strain evidence="3">STKMTI.2</strain>
    </source>
</reference>
<feature type="signal peptide" evidence="2">
    <location>
        <begin position="1"/>
        <end position="19"/>
    </location>
</feature>
<dbReference type="AlphaFoldDB" id="A0A975HMM5"/>
<proteinExistence type="predicted"/>
<evidence type="ECO:0000256" key="1">
    <source>
        <dbReference type="SAM" id="Coils"/>
    </source>
</evidence>
<feature type="chain" id="PRO_5037087099" evidence="2">
    <location>
        <begin position="20"/>
        <end position="266"/>
    </location>
</feature>
<evidence type="ECO:0000313" key="4">
    <source>
        <dbReference type="Proteomes" id="UP000664904"/>
    </source>
</evidence>
<evidence type="ECO:0000313" key="3">
    <source>
        <dbReference type="EMBL" id="QTH71260.1"/>
    </source>
</evidence>
<dbReference type="Proteomes" id="UP000664904">
    <property type="component" value="Chromosome"/>
</dbReference>